<organism evidence="1 2">
    <name type="scientific">Angomonas deanei</name>
    <dbReference type="NCBI Taxonomy" id="59799"/>
    <lineage>
        <taxon>Eukaryota</taxon>
        <taxon>Discoba</taxon>
        <taxon>Euglenozoa</taxon>
        <taxon>Kinetoplastea</taxon>
        <taxon>Metakinetoplastina</taxon>
        <taxon>Trypanosomatida</taxon>
        <taxon>Trypanosomatidae</taxon>
        <taxon>Strigomonadinae</taxon>
        <taxon>Angomonas</taxon>
    </lineage>
</organism>
<proteinExistence type="predicted"/>
<evidence type="ECO:0000313" key="1">
    <source>
        <dbReference type="EMBL" id="CAD2221593.1"/>
    </source>
</evidence>
<name>A0A7G2CT36_9TRYP</name>
<sequence length="159" mass="18365">MNGHKFRTKLHLFEEVYPIKPHETVLCQLSLLQLSVDEKWNIYYKDLMRGWAWKVFRVQWFLGGKQKYCPTNSSAAELYCILLKDSGSSSTDAAADRKGVQVDGLETPTYEESYRSHNALEEGEDNGLRFRDASTFRGTLNVPETDIFLFQFLEEKPSV</sequence>
<dbReference type="EMBL" id="LR877166">
    <property type="protein sequence ID" value="CAD2221593.1"/>
    <property type="molecule type" value="Genomic_DNA"/>
</dbReference>
<accession>A0A7G2CT36</accession>
<dbReference type="Proteomes" id="UP000515908">
    <property type="component" value="Chromosome 22"/>
</dbReference>
<dbReference type="VEuPathDB" id="TriTrypDB:ADEAN_000912500"/>
<reference evidence="1 2" key="1">
    <citation type="submission" date="2020-08" db="EMBL/GenBank/DDBJ databases">
        <authorList>
            <person name="Newling K."/>
            <person name="Davey J."/>
            <person name="Forrester S."/>
        </authorList>
    </citation>
    <scope>NUCLEOTIDE SEQUENCE [LARGE SCALE GENOMIC DNA]</scope>
    <source>
        <strain evidence="2">Crithidia deanei Carvalho (ATCC PRA-265)</strain>
    </source>
</reference>
<gene>
    <name evidence="1" type="ORF">ADEAN_000912500</name>
</gene>
<dbReference type="AlphaFoldDB" id="A0A7G2CT36"/>
<protein>
    <submittedName>
        <fullName evidence="1">Uncharacterized protein</fullName>
    </submittedName>
</protein>
<evidence type="ECO:0000313" key="2">
    <source>
        <dbReference type="Proteomes" id="UP000515908"/>
    </source>
</evidence>
<keyword evidence="2" id="KW-1185">Reference proteome</keyword>